<dbReference type="GO" id="GO:0055085">
    <property type="term" value="P:transmembrane transport"/>
    <property type="evidence" value="ECO:0007669"/>
    <property type="project" value="InterPro"/>
</dbReference>
<sequence>MSLYVPTLVLGMLFTGSSNSLWTKFQDMQCVENCQDDDPTKRVYYEQPVWQTVNMFLGEIGCFLPVLFTALHRHYRKRHQPHSAEQPVKQDEHQGKPLTGWKFLLFWLPALCDVTATTLMNVGLLYTPVSIYQMTRGSLVLFVGILSVLFLKRRLLAHQWFALSVVVLGVAIVGLSGSLTKQAIAAPAEPGTLVGRGGGEEQGAEATVVVGVLFILFAQIGTAIQFVLEEKIMATYSVSPLEAVGLEGFFGLLTLLLASPIIIHFKDRSEYFDLARGWHQTTSNPTVLGSALAIATSIGFYNFFGLSVTRHISATMRSIIDTCRTISIWIVSLGLGWEVLVWPWSLMQVTGFALLVYGTFLFNSLISPPSFFKPAEVVEYSALPTDDDEVPEGRRSGTVIGDREAAVGRSLDESAALPADIGLGFDVIPPPVPKIDAKRRD</sequence>
<feature type="transmembrane region" description="Helical" evidence="7">
    <location>
        <begin position="160"/>
        <end position="179"/>
    </location>
</feature>
<evidence type="ECO:0000256" key="4">
    <source>
        <dbReference type="ARBA" id="ARBA00022692"/>
    </source>
</evidence>
<evidence type="ECO:0000313" key="8">
    <source>
        <dbReference type="EMBL" id="KIM31022.1"/>
    </source>
</evidence>
<reference evidence="8 9" key="1">
    <citation type="submission" date="2014-04" db="EMBL/GenBank/DDBJ databases">
        <authorList>
            <consortium name="DOE Joint Genome Institute"/>
            <person name="Kuo A."/>
            <person name="Zuccaro A."/>
            <person name="Kohler A."/>
            <person name="Nagy L.G."/>
            <person name="Floudas D."/>
            <person name="Copeland A."/>
            <person name="Barry K.W."/>
            <person name="Cichocki N."/>
            <person name="Veneault-Fourrey C."/>
            <person name="LaButti K."/>
            <person name="Lindquist E.A."/>
            <person name="Lipzen A."/>
            <person name="Lundell T."/>
            <person name="Morin E."/>
            <person name="Murat C."/>
            <person name="Sun H."/>
            <person name="Tunlid A."/>
            <person name="Henrissat B."/>
            <person name="Grigoriev I.V."/>
            <person name="Hibbett D.S."/>
            <person name="Martin F."/>
            <person name="Nordberg H.P."/>
            <person name="Cantor M.N."/>
            <person name="Hua S.X."/>
        </authorList>
    </citation>
    <scope>NUCLEOTIDE SEQUENCE [LARGE SCALE GENOMIC DNA]</scope>
    <source>
        <strain evidence="8 9">MAFF 305830</strain>
    </source>
</reference>
<accession>A0A0C2XPY6</accession>
<dbReference type="Proteomes" id="UP000054097">
    <property type="component" value="Unassembled WGS sequence"/>
</dbReference>
<keyword evidence="5 7" id="KW-1133">Transmembrane helix</keyword>
<evidence type="ECO:0000256" key="5">
    <source>
        <dbReference type="ARBA" id="ARBA00022989"/>
    </source>
</evidence>
<dbReference type="InterPro" id="IPR013657">
    <property type="entry name" value="SCL35B1-4/HUT1"/>
</dbReference>
<dbReference type="HOGENOM" id="CLU_025028_3_1_1"/>
<dbReference type="InterPro" id="IPR012404">
    <property type="entry name" value="UCP036436"/>
</dbReference>
<dbReference type="OrthoDB" id="408493at2759"/>
<name>A0A0C2XPY6_SERVB</name>
<keyword evidence="6 7" id="KW-0472">Membrane</keyword>
<protein>
    <recommendedName>
        <fullName evidence="10">EamA domain-containing protein</fullName>
    </recommendedName>
</protein>
<dbReference type="AlphaFoldDB" id="A0A0C2XPY6"/>
<feature type="transmembrane region" description="Helical" evidence="7">
    <location>
        <begin position="349"/>
        <end position="366"/>
    </location>
</feature>
<proteinExistence type="predicted"/>
<evidence type="ECO:0008006" key="10">
    <source>
        <dbReference type="Google" id="ProtNLM"/>
    </source>
</evidence>
<feature type="transmembrane region" description="Helical" evidence="7">
    <location>
        <begin position="49"/>
        <end position="71"/>
    </location>
</feature>
<keyword evidence="4 7" id="KW-0812">Transmembrane</keyword>
<feature type="transmembrane region" description="Helical" evidence="7">
    <location>
        <begin position="103"/>
        <end position="125"/>
    </location>
</feature>
<organism evidence="8 9">
    <name type="scientific">Serendipita vermifera MAFF 305830</name>
    <dbReference type="NCBI Taxonomy" id="933852"/>
    <lineage>
        <taxon>Eukaryota</taxon>
        <taxon>Fungi</taxon>
        <taxon>Dikarya</taxon>
        <taxon>Basidiomycota</taxon>
        <taxon>Agaricomycotina</taxon>
        <taxon>Agaricomycetes</taxon>
        <taxon>Sebacinales</taxon>
        <taxon>Serendipitaceae</taxon>
        <taxon>Serendipita</taxon>
    </lineage>
</organism>
<feature type="transmembrane region" description="Helical" evidence="7">
    <location>
        <begin position="131"/>
        <end position="151"/>
    </location>
</feature>
<evidence type="ECO:0000313" key="9">
    <source>
        <dbReference type="Proteomes" id="UP000054097"/>
    </source>
</evidence>
<dbReference type="SUPFAM" id="SSF103481">
    <property type="entry name" value="Multidrug resistance efflux transporter EmrE"/>
    <property type="match status" value="1"/>
</dbReference>
<evidence type="ECO:0000256" key="6">
    <source>
        <dbReference type="ARBA" id="ARBA00023136"/>
    </source>
</evidence>
<feature type="transmembrane region" description="Helical" evidence="7">
    <location>
        <begin position="285"/>
        <end position="304"/>
    </location>
</feature>
<dbReference type="PIRSF" id="PIRSF036436">
    <property type="entry name" value="UCP036436"/>
    <property type="match status" value="1"/>
</dbReference>
<dbReference type="Pfam" id="PF08449">
    <property type="entry name" value="UAA"/>
    <property type="match status" value="1"/>
</dbReference>
<dbReference type="GO" id="GO:0016020">
    <property type="term" value="C:membrane"/>
    <property type="evidence" value="ECO:0007669"/>
    <property type="project" value="UniProtKB-SubCell"/>
</dbReference>
<keyword evidence="2" id="KW-0813">Transport</keyword>
<evidence type="ECO:0000256" key="3">
    <source>
        <dbReference type="ARBA" id="ARBA00022597"/>
    </source>
</evidence>
<reference evidence="9" key="2">
    <citation type="submission" date="2015-01" db="EMBL/GenBank/DDBJ databases">
        <title>Evolutionary Origins and Diversification of the Mycorrhizal Mutualists.</title>
        <authorList>
            <consortium name="DOE Joint Genome Institute"/>
            <consortium name="Mycorrhizal Genomics Consortium"/>
            <person name="Kohler A."/>
            <person name="Kuo A."/>
            <person name="Nagy L.G."/>
            <person name="Floudas D."/>
            <person name="Copeland A."/>
            <person name="Barry K.W."/>
            <person name="Cichocki N."/>
            <person name="Veneault-Fourrey C."/>
            <person name="LaButti K."/>
            <person name="Lindquist E.A."/>
            <person name="Lipzen A."/>
            <person name="Lundell T."/>
            <person name="Morin E."/>
            <person name="Murat C."/>
            <person name="Riley R."/>
            <person name="Ohm R."/>
            <person name="Sun H."/>
            <person name="Tunlid A."/>
            <person name="Henrissat B."/>
            <person name="Grigoriev I.V."/>
            <person name="Hibbett D.S."/>
            <person name="Martin F."/>
        </authorList>
    </citation>
    <scope>NUCLEOTIDE SEQUENCE [LARGE SCALE GENOMIC DNA]</scope>
    <source>
        <strain evidence="9">MAFF 305830</strain>
    </source>
</reference>
<feature type="transmembrane region" description="Helical" evidence="7">
    <location>
        <begin position="325"/>
        <end position="343"/>
    </location>
</feature>
<keyword evidence="9" id="KW-1185">Reference proteome</keyword>
<dbReference type="PANTHER" id="PTHR13146">
    <property type="match status" value="1"/>
</dbReference>
<dbReference type="InterPro" id="IPR037185">
    <property type="entry name" value="EmrE-like"/>
</dbReference>
<dbReference type="Gene3D" id="1.10.3730.20">
    <property type="match status" value="1"/>
</dbReference>
<evidence type="ECO:0000256" key="7">
    <source>
        <dbReference type="SAM" id="Phobius"/>
    </source>
</evidence>
<keyword evidence="3" id="KW-0762">Sugar transport</keyword>
<dbReference type="PANTHER" id="PTHR13146:SF0">
    <property type="entry name" value="SOLUTE CARRIER FAMILY 35 MEMBER F6"/>
    <property type="match status" value="1"/>
</dbReference>
<gene>
    <name evidence="8" type="ORF">M408DRAFT_327924</name>
</gene>
<feature type="transmembrane region" description="Helical" evidence="7">
    <location>
        <begin position="240"/>
        <end position="265"/>
    </location>
</feature>
<feature type="transmembrane region" description="Helical" evidence="7">
    <location>
        <begin position="206"/>
        <end position="228"/>
    </location>
</feature>
<evidence type="ECO:0000256" key="1">
    <source>
        <dbReference type="ARBA" id="ARBA00004141"/>
    </source>
</evidence>
<comment type="subcellular location">
    <subcellularLocation>
        <location evidence="1">Membrane</location>
        <topology evidence="1">Multi-pass membrane protein</topology>
    </subcellularLocation>
</comment>
<dbReference type="STRING" id="933852.A0A0C2XPY6"/>
<dbReference type="EMBL" id="KN824283">
    <property type="protein sequence ID" value="KIM31022.1"/>
    <property type="molecule type" value="Genomic_DNA"/>
</dbReference>
<evidence type="ECO:0000256" key="2">
    <source>
        <dbReference type="ARBA" id="ARBA00022448"/>
    </source>
</evidence>